<accession>A0ABQ6CM50</accession>
<dbReference type="Gene3D" id="3.40.50.2300">
    <property type="match status" value="2"/>
</dbReference>
<dbReference type="CDD" id="cd01392">
    <property type="entry name" value="HTH_LacI"/>
    <property type="match status" value="1"/>
</dbReference>
<keyword evidence="6" id="KW-1185">Reference proteome</keyword>
<dbReference type="EMBL" id="BSPC01000045">
    <property type="protein sequence ID" value="GLS21230.1"/>
    <property type="molecule type" value="Genomic_DNA"/>
</dbReference>
<dbReference type="SUPFAM" id="SSF47413">
    <property type="entry name" value="lambda repressor-like DNA-binding domains"/>
    <property type="match status" value="1"/>
</dbReference>
<dbReference type="InterPro" id="IPR028082">
    <property type="entry name" value="Peripla_BP_I"/>
</dbReference>
<dbReference type="PROSITE" id="PS50932">
    <property type="entry name" value="HTH_LACI_2"/>
    <property type="match status" value="1"/>
</dbReference>
<dbReference type="Proteomes" id="UP001156882">
    <property type="component" value="Unassembled WGS sequence"/>
</dbReference>
<dbReference type="CDD" id="cd06278">
    <property type="entry name" value="PBP1_LacI-like"/>
    <property type="match status" value="1"/>
</dbReference>
<proteinExistence type="predicted"/>
<keyword evidence="2" id="KW-0238">DNA-binding</keyword>
<dbReference type="Gene3D" id="1.10.260.40">
    <property type="entry name" value="lambda repressor-like DNA-binding domains"/>
    <property type="match status" value="1"/>
</dbReference>
<dbReference type="SMART" id="SM00354">
    <property type="entry name" value="HTH_LACI"/>
    <property type="match status" value="1"/>
</dbReference>
<dbReference type="InterPro" id="IPR010982">
    <property type="entry name" value="Lambda_DNA-bd_dom_sf"/>
</dbReference>
<keyword evidence="1" id="KW-0805">Transcription regulation</keyword>
<evidence type="ECO:0000256" key="3">
    <source>
        <dbReference type="ARBA" id="ARBA00023163"/>
    </source>
</evidence>
<dbReference type="PANTHER" id="PTHR30146:SF109">
    <property type="entry name" value="HTH-TYPE TRANSCRIPTIONAL REGULATOR GALS"/>
    <property type="match status" value="1"/>
</dbReference>
<dbReference type="Pfam" id="PF00356">
    <property type="entry name" value="LacI"/>
    <property type="match status" value="1"/>
</dbReference>
<dbReference type="InterPro" id="IPR046335">
    <property type="entry name" value="LacI/GalR-like_sensor"/>
</dbReference>
<protein>
    <submittedName>
        <fullName evidence="5">LacI family transcriptional regulator</fullName>
    </submittedName>
</protein>
<evidence type="ECO:0000313" key="5">
    <source>
        <dbReference type="EMBL" id="GLS21230.1"/>
    </source>
</evidence>
<dbReference type="RefSeq" id="WP_284314277.1">
    <property type="nucleotide sequence ID" value="NZ_BSPC01000045.1"/>
</dbReference>
<dbReference type="PANTHER" id="PTHR30146">
    <property type="entry name" value="LACI-RELATED TRANSCRIPTIONAL REPRESSOR"/>
    <property type="match status" value="1"/>
</dbReference>
<organism evidence="5 6">
    <name type="scientific">Labrys miyagiensis</name>
    <dbReference type="NCBI Taxonomy" id="346912"/>
    <lineage>
        <taxon>Bacteria</taxon>
        <taxon>Pseudomonadati</taxon>
        <taxon>Pseudomonadota</taxon>
        <taxon>Alphaproteobacteria</taxon>
        <taxon>Hyphomicrobiales</taxon>
        <taxon>Xanthobacteraceae</taxon>
        <taxon>Labrys</taxon>
    </lineage>
</organism>
<evidence type="ECO:0000313" key="6">
    <source>
        <dbReference type="Proteomes" id="UP001156882"/>
    </source>
</evidence>
<dbReference type="Pfam" id="PF13377">
    <property type="entry name" value="Peripla_BP_3"/>
    <property type="match status" value="1"/>
</dbReference>
<reference evidence="6" key="1">
    <citation type="journal article" date="2019" name="Int. J. Syst. Evol. Microbiol.">
        <title>The Global Catalogue of Microorganisms (GCM) 10K type strain sequencing project: providing services to taxonomists for standard genome sequencing and annotation.</title>
        <authorList>
            <consortium name="The Broad Institute Genomics Platform"/>
            <consortium name="The Broad Institute Genome Sequencing Center for Infectious Disease"/>
            <person name="Wu L."/>
            <person name="Ma J."/>
        </authorList>
    </citation>
    <scope>NUCLEOTIDE SEQUENCE [LARGE SCALE GENOMIC DNA]</scope>
    <source>
        <strain evidence="6">NBRC 101365</strain>
    </source>
</reference>
<evidence type="ECO:0000256" key="1">
    <source>
        <dbReference type="ARBA" id="ARBA00023015"/>
    </source>
</evidence>
<name>A0ABQ6CM50_9HYPH</name>
<dbReference type="InterPro" id="IPR000843">
    <property type="entry name" value="HTH_LacI"/>
</dbReference>
<sequence length="339" mass="36590">MNDDTDMPSGTVTADHVAAAAGVSRWTVGRAFRKDTSISEKSREKVLAAANALGYAPDLLAAGLASDRSNLIALLVDDFGNPHKLVVLERLSRILNDEGWGTLLCNMRDGHGAPSALLSASQRRVDAAVLNGTEFDDRIIETALGARRVKKLIVFARVSESPNTISICCDDVAAMREITSFVLARGYRTPLFVAGPNSFSAVLRRKDTFLSEWRKARGVLPPSIHVEQYSIPLAYERVLTALTGPYRDARPDILVCENDALAIGAMDAVRFGLGLSIPGDIAVIGYDDIPLAALPSYNLTTYHQPISAMAKGLVKVLESGSEPAEDIFFNGRFVERGTT</sequence>
<evidence type="ECO:0000256" key="2">
    <source>
        <dbReference type="ARBA" id="ARBA00023125"/>
    </source>
</evidence>
<gene>
    <name evidence="5" type="ORF">GCM10007874_42470</name>
</gene>
<comment type="caution">
    <text evidence="5">The sequence shown here is derived from an EMBL/GenBank/DDBJ whole genome shotgun (WGS) entry which is preliminary data.</text>
</comment>
<keyword evidence="3" id="KW-0804">Transcription</keyword>
<dbReference type="SUPFAM" id="SSF53822">
    <property type="entry name" value="Periplasmic binding protein-like I"/>
    <property type="match status" value="1"/>
</dbReference>
<feature type="domain" description="HTH lacI-type" evidence="4">
    <location>
        <begin position="12"/>
        <end position="66"/>
    </location>
</feature>
<evidence type="ECO:0000259" key="4">
    <source>
        <dbReference type="PROSITE" id="PS50932"/>
    </source>
</evidence>